<dbReference type="RefSeq" id="WP_310899986.1">
    <property type="nucleotide sequence ID" value="NZ_JAMQOS010000002.1"/>
</dbReference>
<dbReference type="EMBL" id="JAMQOS010000002">
    <property type="protein sequence ID" value="MDS0282153.1"/>
    <property type="molecule type" value="Genomic_DNA"/>
</dbReference>
<organism evidence="1 2">
    <name type="scientific">Haloarcula onubensis</name>
    <dbReference type="NCBI Taxonomy" id="2950539"/>
    <lineage>
        <taxon>Archaea</taxon>
        <taxon>Methanobacteriati</taxon>
        <taxon>Methanobacteriota</taxon>
        <taxon>Stenosarchaea group</taxon>
        <taxon>Halobacteria</taxon>
        <taxon>Halobacteriales</taxon>
        <taxon>Haloarculaceae</taxon>
        <taxon>Haloarcula</taxon>
    </lineage>
</organism>
<reference evidence="1 2" key="1">
    <citation type="submission" date="2022-06" db="EMBL/GenBank/DDBJ databases">
        <title>Halomicroarcula sp. a new haloarchaeum isolate from saline soil.</title>
        <authorList>
            <person name="Strakova D."/>
            <person name="Galisteo C."/>
            <person name="Sanchez-Porro C."/>
            <person name="Ventosa A."/>
        </authorList>
    </citation>
    <scope>NUCLEOTIDE SEQUENCE [LARGE SCALE GENOMIC DNA]</scope>
    <source>
        <strain evidence="1 2">S3CR25-11</strain>
    </source>
</reference>
<evidence type="ECO:0008006" key="3">
    <source>
        <dbReference type="Google" id="ProtNLM"/>
    </source>
</evidence>
<proteinExistence type="predicted"/>
<comment type="caution">
    <text evidence="1">The sequence shown here is derived from an EMBL/GenBank/DDBJ whole genome shotgun (WGS) entry which is preliminary data.</text>
</comment>
<protein>
    <recommendedName>
        <fullName evidence="3">Twin-arginine translocation signal domain-containing protein</fullName>
    </recommendedName>
</protein>
<evidence type="ECO:0000313" key="2">
    <source>
        <dbReference type="Proteomes" id="UP001268864"/>
    </source>
</evidence>
<dbReference type="Proteomes" id="UP001268864">
    <property type="component" value="Unassembled WGS sequence"/>
</dbReference>
<sequence length="171" mass="18825">MNRRSLLRTVGAGVVVGGSGCLGGGGEVIVSVQQDVSVDPGDAWMETDIPNLSESGGAIEYIVRAERAFDVYFFTDESNFERYNAYIKGDDPEETPPGNDEFSQAAVPAEGKELYEATTDNGGNRQPVQTAGPYYFVVDHSNYRMENRVEEFDDPLQAFVDLKVIRNRSLI</sequence>
<accession>A0ABU2FN28</accession>
<name>A0ABU2FN28_9EURY</name>
<dbReference type="PROSITE" id="PS51257">
    <property type="entry name" value="PROKAR_LIPOPROTEIN"/>
    <property type="match status" value="1"/>
</dbReference>
<keyword evidence="2" id="KW-1185">Reference proteome</keyword>
<evidence type="ECO:0000313" key="1">
    <source>
        <dbReference type="EMBL" id="MDS0282153.1"/>
    </source>
</evidence>
<gene>
    <name evidence="1" type="ORF">NDI86_08455</name>
</gene>